<evidence type="ECO:0000256" key="3">
    <source>
        <dbReference type="ARBA" id="ARBA00022989"/>
    </source>
</evidence>
<comment type="caution">
    <text evidence="8">The sequence shown here is derived from an EMBL/GenBank/DDBJ whole genome shotgun (WGS) entry which is preliminary data.</text>
</comment>
<reference evidence="8 9" key="1">
    <citation type="journal article" date="2013" name="Stand. Genomic Sci.">
        <title>Genomic Encyclopedia of Type Strains, Phase I: The one thousand microbial genomes (KMG-I) project.</title>
        <authorList>
            <person name="Kyrpides N.C."/>
            <person name="Woyke T."/>
            <person name="Eisen J.A."/>
            <person name="Garrity G."/>
            <person name="Lilburn T.G."/>
            <person name="Beck B.J."/>
            <person name="Whitman W.B."/>
            <person name="Hugenholtz P."/>
            <person name="Klenk H.P."/>
        </authorList>
    </citation>
    <scope>NUCLEOTIDE SEQUENCE [LARGE SCALE GENOMIC DNA]</scope>
    <source>
        <strain evidence="8 9">DSM 45044</strain>
    </source>
</reference>
<feature type="domain" description="ABC transmembrane type-2" evidence="7">
    <location>
        <begin position="21"/>
        <end position="251"/>
    </location>
</feature>
<comment type="subcellular location">
    <subcellularLocation>
        <location evidence="6">Cell membrane</location>
        <topology evidence="6">Multi-pass membrane protein</topology>
    </subcellularLocation>
    <subcellularLocation>
        <location evidence="1">Membrane</location>
        <topology evidence="1">Multi-pass membrane protein</topology>
    </subcellularLocation>
</comment>
<accession>A0A562VAY1</accession>
<dbReference type="Proteomes" id="UP000321617">
    <property type="component" value="Unassembled WGS sequence"/>
</dbReference>
<evidence type="ECO:0000313" key="9">
    <source>
        <dbReference type="Proteomes" id="UP000321617"/>
    </source>
</evidence>
<gene>
    <name evidence="8" type="ORF">LX16_0704</name>
</gene>
<evidence type="ECO:0000256" key="5">
    <source>
        <dbReference type="ARBA" id="ARBA00023251"/>
    </source>
</evidence>
<keyword evidence="2 6" id="KW-0812">Transmembrane</keyword>
<comment type="similarity">
    <text evidence="6">Belongs to the ABC-2 integral membrane protein family.</text>
</comment>
<feature type="transmembrane region" description="Helical" evidence="6">
    <location>
        <begin position="224"/>
        <end position="244"/>
    </location>
</feature>
<dbReference type="PIRSF" id="PIRSF006648">
    <property type="entry name" value="DrrB"/>
    <property type="match status" value="1"/>
</dbReference>
<dbReference type="GO" id="GO:0043190">
    <property type="term" value="C:ATP-binding cassette (ABC) transporter complex"/>
    <property type="evidence" value="ECO:0007669"/>
    <property type="project" value="InterPro"/>
</dbReference>
<feature type="transmembrane region" description="Helical" evidence="6">
    <location>
        <begin position="51"/>
        <end position="70"/>
    </location>
</feature>
<proteinExistence type="inferred from homology"/>
<keyword evidence="5" id="KW-0046">Antibiotic resistance</keyword>
<keyword evidence="9" id="KW-1185">Reference proteome</keyword>
<feature type="transmembrane region" description="Helical" evidence="6">
    <location>
        <begin position="21"/>
        <end position="45"/>
    </location>
</feature>
<evidence type="ECO:0000256" key="6">
    <source>
        <dbReference type="RuleBase" id="RU361157"/>
    </source>
</evidence>
<dbReference type="Pfam" id="PF01061">
    <property type="entry name" value="ABC2_membrane"/>
    <property type="match status" value="1"/>
</dbReference>
<dbReference type="PANTHER" id="PTHR43229:SF2">
    <property type="entry name" value="NODULATION PROTEIN J"/>
    <property type="match status" value="1"/>
</dbReference>
<protein>
    <recommendedName>
        <fullName evidence="6">Transport permease protein</fullName>
    </recommendedName>
</protein>
<evidence type="ECO:0000256" key="2">
    <source>
        <dbReference type="ARBA" id="ARBA00022692"/>
    </source>
</evidence>
<dbReference type="PROSITE" id="PS51012">
    <property type="entry name" value="ABC_TM2"/>
    <property type="match status" value="1"/>
</dbReference>
<dbReference type="InterPro" id="IPR051784">
    <property type="entry name" value="Nod_factor_ABC_transporter"/>
</dbReference>
<dbReference type="AlphaFoldDB" id="A0A562VAY1"/>
<keyword evidence="3 6" id="KW-1133">Transmembrane helix</keyword>
<feature type="transmembrane region" description="Helical" evidence="6">
    <location>
        <begin position="109"/>
        <end position="131"/>
    </location>
</feature>
<keyword evidence="6" id="KW-0813">Transport</keyword>
<organism evidence="8 9">
    <name type="scientific">Stackebrandtia albiflava</name>
    <dbReference type="NCBI Taxonomy" id="406432"/>
    <lineage>
        <taxon>Bacteria</taxon>
        <taxon>Bacillati</taxon>
        <taxon>Actinomycetota</taxon>
        <taxon>Actinomycetes</taxon>
        <taxon>Glycomycetales</taxon>
        <taxon>Glycomycetaceae</taxon>
        <taxon>Stackebrandtia</taxon>
    </lineage>
</organism>
<dbReference type="PANTHER" id="PTHR43229">
    <property type="entry name" value="NODULATION PROTEIN J"/>
    <property type="match status" value="1"/>
</dbReference>
<dbReference type="RefSeq" id="WP_147132974.1">
    <property type="nucleotide sequence ID" value="NZ_BAABIJ010000001.1"/>
</dbReference>
<dbReference type="GO" id="GO:0046677">
    <property type="term" value="P:response to antibiotic"/>
    <property type="evidence" value="ECO:0007669"/>
    <property type="project" value="UniProtKB-KW"/>
</dbReference>
<evidence type="ECO:0000259" key="7">
    <source>
        <dbReference type="PROSITE" id="PS51012"/>
    </source>
</evidence>
<sequence length="254" mass="27905">MTNAFHAFEHWMLQYRRVWHGTVFSGFVMPVLFMLGIGLGVGAYIDDTAAIGGVSYAAFIAPGLLASTAMQITVGEMTWPVFGALRWGAQYKAMQASPLRPVDMLNGHLLYGLLRGLISAVVFLIVMAFFGVVSSGWAPLAVVPAMLTAFSLIGFMYAYAVSIDSEMGLSIVQRFVIVPITLFSGVFFPLSQLPQYLQPVAWLSPLWHGAELSRWAVSGTATPWFWPLHAVYLIVLGVAGWWLASRRLAKRLTI</sequence>
<feature type="transmembrane region" description="Helical" evidence="6">
    <location>
        <begin position="137"/>
        <end position="159"/>
    </location>
</feature>
<dbReference type="OrthoDB" id="9778589at2"/>
<dbReference type="EMBL" id="VLLL01000005">
    <property type="protein sequence ID" value="TWJ15008.1"/>
    <property type="molecule type" value="Genomic_DNA"/>
</dbReference>
<dbReference type="GO" id="GO:0140359">
    <property type="term" value="F:ABC-type transporter activity"/>
    <property type="evidence" value="ECO:0007669"/>
    <property type="project" value="InterPro"/>
</dbReference>
<evidence type="ECO:0000313" key="8">
    <source>
        <dbReference type="EMBL" id="TWJ15008.1"/>
    </source>
</evidence>
<dbReference type="InterPro" id="IPR047817">
    <property type="entry name" value="ABC2_TM_bact-type"/>
</dbReference>
<evidence type="ECO:0000256" key="1">
    <source>
        <dbReference type="ARBA" id="ARBA00004141"/>
    </source>
</evidence>
<evidence type="ECO:0000256" key="4">
    <source>
        <dbReference type="ARBA" id="ARBA00023136"/>
    </source>
</evidence>
<keyword evidence="6" id="KW-1003">Cell membrane</keyword>
<dbReference type="PRINTS" id="PR00164">
    <property type="entry name" value="ABC2TRNSPORT"/>
</dbReference>
<name>A0A562VAY1_9ACTN</name>
<dbReference type="InterPro" id="IPR000412">
    <property type="entry name" value="ABC_2_transport"/>
</dbReference>
<feature type="transmembrane region" description="Helical" evidence="6">
    <location>
        <begin position="171"/>
        <end position="190"/>
    </location>
</feature>
<keyword evidence="4 6" id="KW-0472">Membrane</keyword>
<dbReference type="InterPro" id="IPR013525">
    <property type="entry name" value="ABC2_TM"/>
</dbReference>